<name>A0A9N7TG86_PLEPL</name>
<evidence type="ECO:0000256" key="1">
    <source>
        <dbReference type="SAM" id="MobiDB-lite"/>
    </source>
</evidence>
<accession>A0A9N7TG86</accession>
<dbReference type="EMBL" id="CADEAL010000003">
    <property type="protein sequence ID" value="CAB1412507.1"/>
    <property type="molecule type" value="Genomic_DNA"/>
</dbReference>
<evidence type="ECO:0000313" key="3">
    <source>
        <dbReference type="Proteomes" id="UP001153269"/>
    </source>
</evidence>
<feature type="region of interest" description="Disordered" evidence="1">
    <location>
        <begin position="112"/>
        <end position="144"/>
    </location>
</feature>
<evidence type="ECO:0000313" key="2">
    <source>
        <dbReference type="EMBL" id="CAB1412507.1"/>
    </source>
</evidence>
<organism evidence="2 3">
    <name type="scientific">Pleuronectes platessa</name>
    <name type="common">European plaice</name>
    <dbReference type="NCBI Taxonomy" id="8262"/>
    <lineage>
        <taxon>Eukaryota</taxon>
        <taxon>Metazoa</taxon>
        <taxon>Chordata</taxon>
        <taxon>Craniata</taxon>
        <taxon>Vertebrata</taxon>
        <taxon>Euteleostomi</taxon>
        <taxon>Actinopterygii</taxon>
        <taxon>Neopterygii</taxon>
        <taxon>Teleostei</taxon>
        <taxon>Neoteleostei</taxon>
        <taxon>Acanthomorphata</taxon>
        <taxon>Carangaria</taxon>
        <taxon>Pleuronectiformes</taxon>
        <taxon>Pleuronectoidei</taxon>
        <taxon>Pleuronectidae</taxon>
        <taxon>Pleuronectes</taxon>
    </lineage>
</organism>
<gene>
    <name evidence="2" type="ORF">PLEPLA_LOCUS199</name>
</gene>
<keyword evidence="3" id="KW-1185">Reference proteome</keyword>
<dbReference type="AlphaFoldDB" id="A0A9N7TG86"/>
<comment type="caution">
    <text evidence="2">The sequence shown here is derived from an EMBL/GenBank/DDBJ whole genome shotgun (WGS) entry which is preliminary data.</text>
</comment>
<dbReference type="Proteomes" id="UP001153269">
    <property type="component" value="Unassembled WGS sequence"/>
</dbReference>
<sequence>MCDTRPADDRDEPLSVFGQASGRVWQWSHRQSLRSDGDGGVLHPRLLPVPPPPPSHPGLTLSIHLQLQNSSCQGIPPDEETLALENTPRAAEGSSEDMSVCLWRNHPPRPGDQCEKRVECRGQGSEGPGGLREKRSAARSGEGYKPCDHLDHRSLCPIGPFSNPSMMTLGAERPRYALSRLELWKPDTPLSSIQAERMAALREIVFQLPRLTPGLPARAAPSLGLSALHHRGGV</sequence>
<reference evidence="2" key="1">
    <citation type="submission" date="2020-03" db="EMBL/GenBank/DDBJ databases">
        <authorList>
            <person name="Weist P."/>
        </authorList>
    </citation>
    <scope>NUCLEOTIDE SEQUENCE</scope>
</reference>
<protein>
    <submittedName>
        <fullName evidence="2">Uncharacterized protein</fullName>
    </submittedName>
</protein>
<proteinExistence type="predicted"/>